<name>A0A250VSY4_STROL</name>
<keyword evidence="2" id="KW-1185">Reference proteome</keyword>
<dbReference type="Proteomes" id="UP000217446">
    <property type="component" value="Unassembled WGS sequence"/>
</dbReference>
<proteinExistence type="predicted"/>
<protein>
    <submittedName>
        <fullName evidence="1">Uncharacterized protein</fullName>
    </submittedName>
</protein>
<organism evidence="1 2">
    <name type="scientific">Streptomyces olivochromogenes</name>
    <dbReference type="NCBI Taxonomy" id="1963"/>
    <lineage>
        <taxon>Bacteria</taxon>
        <taxon>Bacillati</taxon>
        <taxon>Actinomycetota</taxon>
        <taxon>Actinomycetes</taxon>
        <taxon>Kitasatosporales</taxon>
        <taxon>Streptomycetaceae</taxon>
        <taxon>Streptomyces</taxon>
    </lineage>
</organism>
<accession>A0A250VSY4</accession>
<dbReference type="AlphaFoldDB" id="A0A250VSY4"/>
<sequence>MGRDTEDAAFRLHLLATHYREHPQTGPSERRSPSVTPGAPLNLGIVDYMSRCVDEVVQHARDEAAGDIGPVPARVRDVYAWWEEQTEDAPAEVRQRRDIVIYRQSLEHAIALGDHDVVCAHPCPRCTTWGLQWQPYTRRAMCLNVECRGRDGMSSAWTLARLATQYVTQKEILKIRAT</sequence>
<comment type="caution">
    <text evidence="1">The sequence shown here is derived from an EMBL/GenBank/DDBJ whole genome shotgun (WGS) entry which is preliminary data.</text>
</comment>
<gene>
    <name evidence="1" type="ORF">SO3561_08805</name>
</gene>
<dbReference type="STRING" id="1963.AQJ27_44610"/>
<evidence type="ECO:0000313" key="2">
    <source>
        <dbReference type="Proteomes" id="UP000217446"/>
    </source>
</evidence>
<dbReference type="EMBL" id="BDQI01000034">
    <property type="protein sequence ID" value="GAX57235.1"/>
    <property type="molecule type" value="Genomic_DNA"/>
</dbReference>
<dbReference type="RefSeq" id="WP_067382783.1">
    <property type="nucleotide sequence ID" value="NZ_BDQI01000034.1"/>
</dbReference>
<evidence type="ECO:0000313" key="1">
    <source>
        <dbReference type="EMBL" id="GAX57235.1"/>
    </source>
</evidence>
<reference evidence="2" key="1">
    <citation type="submission" date="2017-05" db="EMBL/GenBank/DDBJ databases">
        <title>Streptomyces olivochromogenes NBRC 3561 whole genome shotgun sequence.</title>
        <authorList>
            <person name="Dohra H."/>
            <person name="Kodani S."/>
        </authorList>
    </citation>
    <scope>NUCLEOTIDE SEQUENCE [LARGE SCALE GENOMIC DNA]</scope>
    <source>
        <strain evidence="2">NBRC 3561</strain>
    </source>
</reference>